<dbReference type="EMBL" id="CP071091">
    <property type="protein sequence ID" value="QSQ17684.1"/>
    <property type="molecule type" value="Genomic_DNA"/>
</dbReference>
<dbReference type="PANTHER" id="PTHR43643">
    <property type="entry name" value="HISTIDINOL-PHOSPHATE AMINOTRANSFERASE 2"/>
    <property type="match status" value="1"/>
</dbReference>
<dbReference type="InterPro" id="IPR004838">
    <property type="entry name" value="NHTrfase_class1_PyrdxlP-BS"/>
</dbReference>
<dbReference type="PROSITE" id="PS51318">
    <property type="entry name" value="TAT"/>
    <property type="match status" value="1"/>
</dbReference>
<dbReference type="Gene3D" id="3.40.640.10">
    <property type="entry name" value="Type I PLP-dependent aspartate aminotransferase-like (Major domain)"/>
    <property type="match status" value="1"/>
</dbReference>
<feature type="domain" description="Aminotransferase class I/classII large" evidence="6">
    <location>
        <begin position="42"/>
        <end position="365"/>
    </location>
</feature>
<dbReference type="EC" id="2.6.1.-" evidence="5"/>
<keyword evidence="2 5" id="KW-0032">Aminotransferase</keyword>
<gene>
    <name evidence="7" type="ORF">JY572_17330</name>
</gene>
<evidence type="ECO:0000256" key="5">
    <source>
        <dbReference type="RuleBase" id="RU000481"/>
    </source>
</evidence>
<dbReference type="PROSITE" id="PS00105">
    <property type="entry name" value="AA_TRANSFER_CLASS_1"/>
    <property type="match status" value="1"/>
</dbReference>
<dbReference type="CDD" id="cd00609">
    <property type="entry name" value="AAT_like"/>
    <property type="match status" value="1"/>
</dbReference>
<dbReference type="Gene3D" id="3.90.1150.10">
    <property type="entry name" value="Aspartate Aminotransferase, domain 1"/>
    <property type="match status" value="1"/>
</dbReference>
<dbReference type="InterPro" id="IPR015421">
    <property type="entry name" value="PyrdxlP-dep_Trfase_major"/>
</dbReference>
<dbReference type="InterPro" id="IPR015422">
    <property type="entry name" value="PyrdxlP-dep_Trfase_small"/>
</dbReference>
<keyword evidence="8" id="KW-1185">Reference proteome</keyword>
<evidence type="ECO:0000259" key="6">
    <source>
        <dbReference type="Pfam" id="PF00155"/>
    </source>
</evidence>
<reference evidence="7 8" key="1">
    <citation type="submission" date="2021-02" db="EMBL/GenBank/DDBJ databases">
        <title>De Novo genome assembly of isolated myxobacteria.</title>
        <authorList>
            <person name="Stevens D.C."/>
        </authorList>
    </citation>
    <scope>NUCLEOTIDE SEQUENCE [LARGE SCALE GENOMIC DNA]</scope>
    <source>
        <strain evidence="7 8">SCHIC003</strain>
    </source>
</reference>
<keyword evidence="3 5" id="KW-0808">Transferase</keyword>
<comment type="cofactor">
    <cofactor evidence="5">
        <name>pyridoxal 5'-phosphate</name>
        <dbReference type="ChEBI" id="CHEBI:597326"/>
    </cofactor>
</comment>
<keyword evidence="4" id="KW-0663">Pyridoxal phosphate</keyword>
<accession>A0ABX7NFU6</accession>
<dbReference type="SUPFAM" id="SSF53383">
    <property type="entry name" value="PLP-dependent transferases"/>
    <property type="match status" value="1"/>
</dbReference>
<dbReference type="InterPro" id="IPR015424">
    <property type="entry name" value="PyrdxlP-dep_Trfase"/>
</dbReference>
<proteinExistence type="inferred from homology"/>
<evidence type="ECO:0000256" key="1">
    <source>
        <dbReference type="ARBA" id="ARBA00007970"/>
    </source>
</evidence>
<evidence type="ECO:0000256" key="2">
    <source>
        <dbReference type="ARBA" id="ARBA00022576"/>
    </source>
</evidence>
<dbReference type="InterPro" id="IPR006311">
    <property type="entry name" value="TAT_signal"/>
</dbReference>
<protein>
    <recommendedName>
        <fullName evidence="5">Aminotransferase</fullName>
        <ecNumber evidence="5">2.6.1.-</ecNumber>
    </recommendedName>
</protein>
<dbReference type="Proteomes" id="UP000663090">
    <property type="component" value="Chromosome"/>
</dbReference>
<dbReference type="PANTHER" id="PTHR43643:SF3">
    <property type="entry name" value="HISTIDINOL-PHOSPHATE AMINOTRANSFERASE"/>
    <property type="match status" value="1"/>
</dbReference>
<evidence type="ECO:0000313" key="8">
    <source>
        <dbReference type="Proteomes" id="UP000663090"/>
    </source>
</evidence>
<dbReference type="InterPro" id="IPR050106">
    <property type="entry name" value="HistidinolP_aminotransfase"/>
</dbReference>
<dbReference type="InterPro" id="IPR004839">
    <property type="entry name" value="Aminotransferase_I/II_large"/>
</dbReference>
<name>A0ABX7NFU6_9BACT</name>
<comment type="similarity">
    <text evidence="1">Belongs to the class-II pyridoxal-phosphate-dependent aminotransferase family. Histidinol-phosphate aminotransferase subfamily.</text>
</comment>
<dbReference type="Pfam" id="PF00155">
    <property type="entry name" value="Aminotran_1_2"/>
    <property type="match status" value="1"/>
</dbReference>
<comment type="similarity">
    <text evidence="5">Belongs to the class-I pyridoxal-phosphate-dependent aminotransferase family.</text>
</comment>
<dbReference type="GO" id="GO:0008483">
    <property type="term" value="F:transaminase activity"/>
    <property type="evidence" value="ECO:0007669"/>
    <property type="project" value="UniProtKB-KW"/>
</dbReference>
<dbReference type="RefSeq" id="WP_206719303.1">
    <property type="nucleotide sequence ID" value="NZ_CP071091.1"/>
</dbReference>
<evidence type="ECO:0000256" key="4">
    <source>
        <dbReference type="ARBA" id="ARBA00022898"/>
    </source>
</evidence>
<sequence>MSYFLPTRRALLAGAAATTAGLALRPELSLAASAARRPPSEDPVRLFSNENRYGPCEGALRAMRESLHLASRYAAVDSIATLKRLIAEQEGLTPDHVVLTSGAFEALTLIANKFSTGGGGVVCSERVYDVLPTYAAQAGGKVVRVPLDASMTHDLEAMEARVDANTRLVSVCNPSNPTGTIVDAAKLRAFCDKVSSKATVLVDEVYIHYLEAPASQSMVDLVRAGKNILITRSFSKIYGLAGMRVGYALGQPALIKQLHEMRASLLSSVSTVAAIASLQDTAFVTRMRKLNAESRKVTTAVLDEVGMKYIPGHANFLWIPLTAKQLDLPARFAPHGFHLLTNPRNAISADVSALRLTLGTVEEMRTFGTLLRSVLKS</sequence>
<evidence type="ECO:0000313" key="7">
    <source>
        <dbReference type="EMBL" id="QSQ17684.1"/>
    </source>
</evidence>
<organism evidence="7 8">
    <name type="scientific">Myxococcus landrumensis</name>
    <dbReference type="NCBI Taxonomy" id="2813577"/>
    <lineage>
        <taxon>Bacteria</taxon>
        <taxon>Pseudomonadati</taxon>
        <taxon>Myxococcota</taxon>
        <taxon>Myxococcia</taxon>
        <taxon>Myxococcales</taxon>
        <taxon>Cystobacterineae</taxon>
        <taxon>Myxococcaceae</taxon>
        <taxon>Myxococcus</taxon>
    </lineage>
</organism>
<evidence type="ECO:0000256" key="3">
    <source>
        <dbReference type="ARBA" id="ARBA00022679"/>
    </source>
</evidence>